<feature type="region of interest" description="Disordered" evidence="1">
    <location>
        <begin position="162"/>
        <end position="185"/>
    </location>
</feature>
<gene>
    <name evidence="2" type="ORF">B0J12DRAFT_185347</name>
</gene>
<evidence type="ECO:0000256" key="1">
    <source>
        <dbReference type="SAM" id="MobiDB-lite"/>
    </source>
</evidence>
<organism evidence="2 3">
    <name type="scientific">Macrophomina phaseolina</name>
    <dbReference type="NCBI Taxonomy" id="35725"/>
    <lineage>
        <taxon>Eukaryota</taxon>
        <taxon>Fungi</taxon>
        <taxon>Dikarya</taxon>
        <taxon>Ascomycota</taxon>
        <taxon>Pezizomycotina</taxon>
        <taxon>Dothideomycetes</taxon>
        <taxon>Dothideomycetes incertae sedis</taxon>
        <taxon>Botryosphaeriales</taxon>
        <taxon>Botryosphaeriaceae</taxon>
        <taxon>Macrophomina</taxon>
    </lineage>
</organism>
<protein>
    <submittedName>
        <fullName evidence="2">Uncharacterized protein</fullName>
    </submittedName>
</protein>
<evidence type="ECO:0000313" key="3">
    <source>
        <dbReference type="Proteomes" id="UP000774617"/>
    </source>
</evidence>
<dbReference type="Proteomes" id="UP000774617">
    <property type="component" value="Unassembled WGS sequence"/>
</dbReference>
<comment type="caution">
    <text evidence="2">The sequence shown here is derived from an EMBL/GenBank/DDBJ whole genome shotgun (WGS) entry which is preliminary data.</text>
</comment>
<sequence length="185" mass="19674">MPLLGLLGETDNAPSQLPPPPPPPPPSPLPSRAGHTCSPRRPPSSAVPFPTSPRIPLLLLPEGHVAFCAQVPWLPNRSARDVIVGGGSSGRGGARQTRGGSRCHRRAVVSRRRPDMWDRWGGGAAARGGLVNLTSRGQFLRNLVPAWTDLGTGMGPVARTKAFRTSTPNEAEAGEQQRTKNHGWS</sequence>
<evidence type="ECO:0000313" key="2">
    <source>
        <dbReference type="EMBL" id="KAH7044671.1"/>
    </source>
</evidence>
<name>A0ABQ8G4W1_9PEZI</name>
<feature type="compositionally biased region" description="Pro residues" evidence="1">
    <location>
        <begin position="16"/>
        <end position="29"/>
    </location>
</feature>
<keyword evidence="3" id="KW-1185">Reference proteome</keyword>
<accession>A0ABQ8G4W1</accession>
<dbReference type="EMBL" id="JAGTJR010000020">
    <property type="protein sequence ID" value="KAH7044671.1"/>
    <property type="molecule type" value="Genomic_DNA"/>
</dbReference>
<reference evidence="2 3" key="1">
    <citation type="journal article" date="2021" name="Nat. Commun.">
        <title>Genetic determinants of endophytism in the Arabidopsis root mycobiome.</title>
        <authorList>
            <person name="Mesny F."/>
            <person name="Miyauchi S."/>
            <person name="Thiergart T."/>
            <person name="Pickel B."/>
            <person name="Atanasova L."/>
            <person name="Karlsson M."/>
            <person name="Huettel B."/>
            <person name="Barry K.W."/>
            <person name="Haridas S."/>
            <person name="Chen C."/>
            <person name="Bauer D."/>
            <person name="Andreopoulos W."/>
            <person name="Pangilinan J."/>
            <person name="LaButti K."/>
            <person name="Riley R."/>
            <person name="Lipzen A."/>
            <person name="Clum A."/>
            <person name="Drula E."/>
            <person name="Henrissat B."/>
            <person name="Kohler A."/>
            <person name="Grigoriev I.V."/>
            <person name="Martin F.M."/>
            <person name="Hacquard S."/>
        </authorList>
    </citation>
    <scope>NUCLEOTIDE SEQUENCE [LARGE SCALE GENOMIC DNA]</scope>
    <source>
        <strain evidence="2 3">MPI-SDFR-AT-0080</strain>
    </source>
</reference>
<proteinExistence type="predicted"/>
<feature type="region of interest" description="Disordered" evidence="1">
    <location>
        <begin position="1"/>
        <end position="49"/>
    </location>
</feature>